<feature type="coiled-coil region" evidence="2">
    <location>
        <begin position="333"/>
        <end position="398"/>
    </location>
</feature>
<feature type="compositionally biased region" description="Basic and acidic residues" evidence="3">
    <location>
        <begin position="550"/>
        <end position="561"/>
    </location>
</feature>
<feature type="domain" description="ODAD1 central coiled coil region" evidence="4">
    <location>
        <begin position="135"/>
        <end position="421"/>
    </location>
</feature>
<sequence length="587" mass="64392">MAQPGQAPAEALASLQERFQLLEGDRKAFYEKSQIDLRENKAQQEELRNENKLLRTQLTKLQKEHSGRDGGPGSELHAHELQKLEHQHNVLRQKHNALASANRDRELLAEQQADQLRDLQRDAKRPAALETPLTRQIRILENRLDKAMIKYNEAMSIKKTYEQIVKRLKEERVNFDHQLQAIEGTLKAKSSDYNELLLMANEAAHARDLAKQDLAKTEALALEERRHREAELRSRRTLVEAQKAVMSRMDVRDQRRRSVILEAKGDLDDEQEERLREEAAATQASRAVAEGAISEESERMAAFQAAFRKIREATGVSDLSDVVHKFASQGETLATLKRSTEEAQRRLDALNDERASARVQLEELKYVGGAGGGGRQEVEALERKLAETLAAQERAKARSDRLAHALVDMRAGVEHLGAKVEAAYRGREGTNEGLVAQLQAAGAAGGVAGTAGAGVSDANLIDVLLSTEAKLVRMIDATMVGRDVAPASPNAGASRVKVEELLLINGARSGAPVAQPALASAGGARGSFGGGKASESEGDDDDDDDEDELDTHAVLDRETMKKQHGVLLDKAAAKGKRRRKPGIANRA</sequence>
<name>A0A8J5XBJ3_DIALT</name>
<accession>A0A8J5XBJ3</accession>
<dbReference type="GO" id="GO:0036158">
    <property type="term" value="P:outer dynein arm assembly"/>
    <property type="evidence" value="ECO:0007669"/>
    <property type="project" value="InterPro"/>
</dbReference>
<reference evidence="5" key="1">
    <citation type="submission" date="2021-05" db="EMBL/GenBank/DDBJ databases">
        <title>The genome of the haptophyte Pavlova lutheri (Diacronema luteri, Pavlovales) - a model for lipid biosynthesis in eukaryotic algae.</title>
        <authorList>
            <person name="Hulatt C.J."/>
            <person name="Posewitz M.C."/>
        </authorList>
    </citation>
    <scope>NUCLEOTIDE SEQUENCE</scope>
    <source>
        <strain evidence="5">NIVA-4/92</strain>
    </source>
</reference>
<dbReference type="OrthoDB" id="10255247at2759"/>
<evidence type="ECO:0000313" key="6">
    <source>
        <dbReference type="Proteomes" id="UP000751190"/>
    </source>
</evidence>
<feature type="coiled-coil region" evidence="2">
    <location>
        <begin position="30"/>
        <end position="111"/>
    </location>
</feature>
<proteinExistence type="predicted"/>
<dbReference type="InterPro" id="IPR049258">
    <property type="entry name" value="ODAD1_CC"/>
</dbReference>
<keyword evidence="6" id="KW-1185">Reference proteome</keyword>
<evidence type="ECO:0000256" key="1">
    <source>
        <dbReference type="ARBA" id="ARBA00023054"/>
    </source>
</evidence>
<evidence type="ECO:0000256" key="3">
    <source>
        <dbReference type="SAM" id="MobiDB-lite"/>
    </source>
</evidence>
<keyword evidence="1 2" id="KW-0175">Coiled coil</keyword>
<comment type="caution">
    <text evidence="5">The sequence shown here is derived from an EMBL/GenBank/DDBJ whole genome shotgun (WGS) entry which is preliminary data.</text>
</comment>
<dbReference type="PANTHER" id="PTHR46518:SF1">
    <property type="entry name" value="OUTER DYNEIN ARM-DOCKING COMPLEX SUBUNIT 3"/>
    <property type="match status" value="1"/>
</dbReference>
<evidence type="ECO:0000313" key="5">
    <source>
        <dbReference type="EMBL" id="KAG8461084.1"/>
    </source>
</evidence>
<evidence type="ECO:0000259" key="4">
    <source>
        <dbReference type="Pfam" id="PF21773"/>
    </source>
</evidence>
<feature type="compositionally biased region" description="Acidic residues" evidence="3">
    <location>
        <begin position="536"/>
        <end position="549"/>
    </location>
</feature>
<protein>
    <recommendedName>
        <fullName evidence="4">ODAD1 central coiled coil region domain-containing protein</fullName>
    </recommendedName>
</protein>
<dbReference type="AlphaFoldDB" id="A0A8J5XBJ3"/>
<organism evidence="5 6">
    <name type="scientific">Diacronema lutheri</name>
    <name type="common">Unicellular marine alga</name>
    <name type="synonym">Monochrysis lutheri</name>
    <dbReference type="NCBI Taxonomy" id="2081491"/>
    <lineage>
        <taxon>Eukaryota</taxon>
        <taxon>Haptista</taxon>
        <taxon>Haptophyta</taxon>
        <taxon>Pavlovophyceae</taxon>
        <taxon>Pavlovales</taxon>
        <taxon>Pavlovaceae</taxon>
        <taxon>Diacronema</taxon>
    </lineage>
</organism>
<dbReference type="GO" id="GO:0036064">
    <property type="term" value="C:ciliary basal body"/>
    <property type="evidence" value="ECO:0007669"/>
    <property type="project" value="TreeGrafter"/>
</dbReference>
<feature type="coiled-coil region" evidence="2">
    <location>
        <begin position="137"/>
        <end position="185"/>
    </location>
</feature>
<evidence type="ECO:0000256" key="2">
    <source>
        <dbReference type="SAM" id="Coils"/>
    </source>
</evidence>
<dbReference type="GO" id="GO:0003341">
    <property type="term" value="P:cilium movement"/>
    <property type="evidence" value="ECO:0007669"/>
    <property type="project" value="InterPro"/>
</dbReference>
<feature type="region of interest" description="Disordered" evidence="3">
    <location>
        <begin position="518"/>
        <end position="587"/>
    </location>
</feature>
<dbReference type="OMA" id="VIQEWKS"/>
<dbReference type="EMBL" id="JAGTXO010000028">
    <property type="protein sequence ID" value="KAG8461084.1"/>
    <property type="molecule type" value="Genomic_DNA"/>
</dbReference>
<dbReference type="GO" id="GO:0035253">
    <property type="term" value="C:ciliary rootlet"/>
    <property type="evidence" value="ECO:0007669"/>
    <property type="project" value="TreeGrafter"/>
</dbReference>
<dbReference type="PANTHER" id="PTHR46518">
    <property type="entry name" value="COILED-COIL DOMAIN-CONTAINING PROTEIN 151"/>
    <property type="match status" value="1"/>
</dbReference>
<dbReference type="GO" id="GO:0097542">
    <property type="term" value="C:ciliary tip"/>
    <property type="evidence" value="ECO:0007669"/>
    <property type="project" value="TreeGrafter"/>
</dbReference>
<gene>
    <name evidence="5" type="ORF">KFE25_003653</name>
</gene>
<dbReference type="Pfam" id="PF21773">
    <property type="entry name" value="ODAD1_CC"/>
    <property type="match status" value="1"/>
</dbReference>
<feature type="compositionally biased region" description="Gly residues" evidence="3">
    <location>
        <begin position="523"/>
        <end position="532"/>
    </location>
</feature>
<dbReference type="Proteomes" id="UP000751190">
    <property type="component" value="Unassembled WGS sequence"/>
</dbReference>
<dbReference type="InterPro" id="IPR033192">
    <property type="entry name" value="ODAD3"/>
</dbReference>